<evidence type="ECO:0000313" key="3">
    <source>
        <dbReference type="Proteomes" id="UP001642260"/>
    </source>
</evidence>
<feature type="region of interest" description="Disordered" evidence="1">
    <location>
        <begin position="1"/>
        <end position="129"/>
    </location>
</feature>
<feature type="compositionally biased region" description="Acidic residues" evidence="1">
    <location>
        <begin position="13"/>
        <end position="30"/>
    </location>
</feature>
<feature type="compositionally biased region" description="Polar residues" evidence="1">
    <location>
        <begin position="101"/>
        <end position="110"/>
    </location>
</feature>
<comment type="caution">
    <text evidence="2">The sequence shown here is derived from an EMBL/GenBank/DDBJ whole genome shotgun (WGS) entry which is preliminary data.</text>
</comment>
<proteinExistence type="predicted"/>
<keyword evidence="3" id="KW-1185">Reference proteome</keyword>
<protein>
    <submittedName>
        <fullName evidence="2">Uncharacterized protein</fullName>
    </submittedName>
</protein>
<sequence length="129" mass="13782">MDEIRAYCLENGIDMDAEEVPEDVQEEETEEGIHSSMNGYAEAGDQGQKNDTSVEGKIRGIGDIGKNQGARKKLFKPPQLAASSEMRAASTVLSPRKKGTTKQGTRQGESVKQMEGKGASIPSSGIPKA</sequence>
<name>A0ABC8J3V6_ERUVS</name>
<reference evidence="2 3" key="1">
    <citation type="submission" date="2022-03" db="EMBL/GenBank/DDBJ databases">
        <authorList>
            <person name="Macdonald S."/>
            <person name="Ahmed S."/>
            <person name="Newling K."/>
        </authorList>
    </citation>
    <scope>NUCLEOTIDE SEQUENCE [LARGE SCALE GENOMIC DNA]</scope>
</reference>
<gene>
    <name evidence="2" type="ORF">ERUC_LOCUS6335</name>
</gene>
<evidence type="ECO:0000313" key="2">
    <source>
        <dbReference type="EMBL" id="CAH8312889.1"/>
    </source>
</evidence>
<dbReference type="AlphaFoldDB" id="A0ABC8J3V6"/>
<evidence type="ECO:0000256" key="1">
    <source>
        <dbReference type="SAM" id="MobiDB-lite"/>
    </source>
</evidence>
<dbReference type="Proteomes" id="UP001642260">
    <property type="component" value="Unassembled WGS sequence"/>
</dbReference>
<organism evidence="2 3">
    <name type="scientific">Eruca vesicaria subsp. sativa</name>
    <name type="common">Garden rocket</name>
    <name type="synonym">Eruca sativa</name>
    <dbReference type="NCBI Taxonomy" id="29727"/>
    <lineage>
        <taxon>Eukaryota</taxon>
        <taxon>Viridiplantae</taxon>
        <taxon>Streptophyta</taxon>
        <taxon>Embryophyta</taxon>
        <taxon>Tracheophyta</taxon>
        <taxon>Spermatophyta</taxon>
        <taxon>Magnoliopsida</taxon>
        <taxon>eudicotyledons</taxon>
        <taxon>Gunneridae</taxon>
        <taxon>Pentapetalae</taxon>
        <taxon>rosids</taxon>
        <taxon>malvids</taxon>
        <taxon>Brassicales</taxon>
        <taxon>Brassicaceae</taxon>
        <taxon>Brassiceae</taxon>
        <taxon>Eruca</taxon>
    </lineage>
</organism>
<dbReference type="EMBL" id="CAKOAT010075155">
    <property type="protein sequence ID" value="CAH8312889.1"/>
    <property type="molecule type" value="Genomic_DNA"/>
</dbReference>
<accession>A0ABC8J3V6</accession>